<evidence type="ECO:0000256" key="2">
    <source>
        <dbReference type="ARBA" id="ARBA00008114"/>
    </source>
</evidence>
<evidence type="ECO:0000256" key="6">
    <source>
        <dbReference type="ARBA" id="ARBA00023136"/>
    </source>
</evidence>
<comment type="caution">
    <text evidence="10">The sequence shown here is derived from an EMBL/GenBank/DDBJ whole genome shotgun (WGS) entry which is preliminary data.</text>
</comment>
<dbReference type="InterPro" id="IPR036837">
    <property type="entry name" value="Cation_efflux_CTD_sf"/>
</dbReference>
<reference evidence="10" key="1">
    <citation type="submission" date="2021-04" db="EMBL/GenBank/DDBJ databases">
        <title>Proteiniclasticum sedimins sp. nov., an obligate anaerobic bacterium isolated from anaerobic sludge.</title>
        <authorList>
            <person name="Liu J."/>
        </authorList>
    </citation>
    <scope>NUCLEOTIDE SEQUENCE</scope>
    <source>
        <strain evidence="10">BAD-10</strain>
    </source>
</reference>
<dbReference type="Pfam" id="PF16916">
    <property type="entry name" value="ZT_dimer"/>
    <property type="match status" value="1"/>
</dbReference>
<dbReference type="PANTHER" id="PTHR43840:SF50">
    <property type="entry name" value="MANGANESE EFFLUX SYSTEM PROTEIN MNES"/>
    <property type="match status" value="1"/>
</dbReference>
<dbReference type="Gene3D" id="3.30.70.1350">
    <property type="entry name" value="Cation efflux protein, cytoplasmic domain"/>
    <property type="match status" value="2"/>
</dbReference>
<gene>
    <name evidence="10" type="ORF">KCG48_07640</name>
</gene>
<evidence type="ECO:0000256" key="5">
    <source>
        <dbReference type="ARBA" id="ARBA00022989"/>
    </source>
</evidence>
<evidence type="ECO:0000256" key="1">
    <source>
        <dbReference type="ARBA" id="ARBA00004141"/>
    </source>
</evidence>
<dbReference type="FunFam" id="1.20.1510.10:FF:000006">
    <property type="entry name" value="Divalent cation efflux transporter"/>
    <property type="match status" value="1"/>
</dbReference>
<evidence type="ECO:0000256" key="4">
    <source>
        <dbReference type="ARBA" id="ARBA00022692"/>
    </source>
</evidence>
<dbReference type="GO" id="GO:0016020">
    <property type="term" value="C:membrane"/>
    <property type="evidence" value="ECO:0007669"/>
    <property type="project" value="UniProtKB-SubCell"/>
</dbReference>
<dbReference type="SUPFAM" id="SSF160240">
    <property type="entry name" value="Cation efflux protein cytoplasmic domain-like"/>
    <property type="match status" value="2"/>
</dbReference>
<evidence type="ECO:0000259" key="9">
    <source>
        <dbReference type="Pfam" id="PF16916"/>
    </source>
</evidence>
<dbReference type="InterPro" id="IPR002524">
    <property type="entry name" value="Cation_efflux"/>
</dbReference>
<feature type="transmembrane region" description="Helical" evidence="7">
    <location>
        <begin position="24"/>
        <end position="46"/>
    </location>
</feature>
<evidence type="ECO:0000313" key="11">
    <source>
        <dbReference type="Proteomes" id="UP000675379"/>
    </source>
</evidence>
<organism evidence="10 11">
    <name type="scientific">Proteiniclasticum sediminis</name>
    <dbReference type="NCBI Taxonomy" id="2804028"/>
    <lineage>
        <taxon>Bacteria</taxon>
        <taxon>Bacillati</taxon>
        <taxon>Bacillota</taxon>
        <taxon>Clostridia</taxon>
        <taxon>Eubacteriales</taxon>
        <taxon>Clostridiaceae</taxon>
        <taxon>Proteiniclasticum</taxon>
    </lineage>
</organism>
<dbReference type="AlphaFoldDB" id="A0A941CRC6"/>
<dbReference type="InterPro" id="IPR027469">
    <property type="entry name" value="Cation_efflux_TMD_sf"/>
</dbReference>
<dbReference type="EMBL" id="JAGSCS010000008">
    <property type="protein sequence ID" value="MBR0576214.1"/>
    <property type="molecule type" value="Genomic_DNA"/>
</dbReference>
<sequence length="391" mass="43655">MINMIIRKITQGRDLQLARERERIGSLTGFMGILMNFFLFAVKGLLGMATGSISLIADAFNNLTDTASSVITIIGFKMAGKEPDQEHPYGHGRIEYLTGLTISILVIVVGYQFVVSSIDRIKNPAKVTVTTVALVIIFLSISVKIFIHLLNKRLGEKIMSGTLLATAQDALGDILTTSVVLLGLFVSRLTTFPVDGFVGVAIALYIIYSGIRLSLETIGPLLGEKPEDDLANAIKEKILSYPLITGVHDLHIHSYGPSTTMATIDAEIPYDLTLVEAHNLVDRIERHVREDLGIQLVIHMDPFNDKDERYLEVKRIVGEMVEEMDHVLSFHDFRYTGRSEKELLILEIVVDSKHTTEKEREEIRKTLEAKLKDRFRTAKILITVDLDVAIL</sequence>
<feature type="transmembrane region" description="Helical" evidence="7">
    <location>
        <begin position="196"/>
        <end position="215"/>
    </location>
</feature>
<dbReference type="Proteomes" id="UP000675379">
    <property type="component" value="Unassembled WGS sequence"/>
</dbReference>
<keyword evidence="5 7" id="KW-1133">Transmembrane helix</keyword>
<dbReference type="InterPro" id="IPR050291">
    <property type="entry name" value="CDF_Transporter"/>
</dbReference>
<feature type="domain" description="Cation efflux protein cytoplasmic" evidence="9">
    <location>
        <begin position="226"/>
        <end position="302"/>
    </location>
</feature>
<keyword evidence="11" id="KW-1185">Reference proteome</keyword>
<proteinExistence type="inferred from homology"/>
<dbReference type="InterPro" id="IPR027470">
    <property type="entry name" value="Cation_efflux_CTD"/>
</dbReference>
<dbReference type="RefSeq" id="WP_211801043.1">
    <property type="nucleotide sequence ID" value="NZ_JAGSCS010000008.1"/>
</dbReference>
<feature type="domain" description="Cation efflux protein transmembrane" evidence="8">
    <location>
        <begin position="31"/>
        <end position="221"/>
    </location>
</feature>
<evidence type="ECO:0000313" key="10">
    <source>
        <dbReference type="EMBL" id="MBR0576214.1"/>
    </source>
</evidence>
<dbReference type="Pfam" id="PF01545">
    <property type="entry name" value="Cation_efflux"/>
    <property type="match status" value="1"/>
</dbReference>
<name>A0A941CRC6_9CLOT</name>
<dbReference type="GO" id="GO:0008324">
    <property type="term" value="F:monoatomic cation transmembrane transporter activity"/>
    <property type="evidence" value="ECO:0007669"/>
    <property type="project" value="InterPro"/>
</dbReference>
<dbReference type="Gene3D" id="1.20.1510.10">
    <property type="entry name" value="Cation efflux protein transmembrane domain"/>
    <property type="match status" value="1"/>
</dbReference>
<evidence type="ECO:0000259" key="8">
    <source>
        <dbReference type="Pfam" id="PF01545"/>
    </source>
</evidence>
<keyword evidence="4 7" id="KW-0812">Transmembrane</keyword>
<dbReference type="InterPro" id="IPR058533">
    <property type="entry name" value="Cation_efflux_TM"/>
</dbReference>
<feature type="transmembrane region" description="Helical" evidence="7">
    <location>
        <begin position="170"/>
        <end position="190"/>
    </location>
</feature>
<dbReference type="PANTHER" id="PTHR43840">
    <property type="entry name" value="MITOCHONDRIAL METAL TRANSPORTER 1-RELATED"/>
    <property type="match status" value="1"/>
</dbReference>
<comment type="subcellular location">
    <subcellularLocation>
        <location evidence="1">Membrane</location>
        <topology evidence="1">Multi-pass membrane protein</topology>
    </subcellularLocation>
</comment>
<keyword evidence="3" id="KW-0813">Transport</keyword>
<protein>
    <submittedName>
        <fullName evidence="10">Cation transporter</fullName>
    </submittedName>
</protein>
<feature type="transmembrane region" description="Helical" evidence="7">
    <location>
        <begin position="127"/>
        <end position="150"/>
    </location>
</feature>
<evidence type="ECO:0000256" key="3">
    <source>
        <dbReference type="ARBA" id="ARBA00022448"/>
    </source>
</evidence>
<keyword evidence="6 7" id="KW-0472">Membrane</keyword>
<comment type="similarity">
    <text evidence="2">Belongs to the cation diffusion facilitator (CDF) transporter (TC 2.A.4) family.</text>
</comment>
<feature type="transmembrane region" description="Helical" evidence="7">
    <location>
        <begin position="96"/>
        <end position="115"/>
    </location>
</feature>
<accession>A0A941CRC6</accession>
<dbReference type="NCBIfam" id="TIGR01297">
    <property type="entry name" value="CDF"/>
    <property type="match status" value="1"/>
</dbReference>
<evidence type="ECO:0000256" key="7">
    <source>
        <dbReference type="SAM" id="Phobius"/>
    </source>
</evidence>
<dbReference type="SUPFAM" id="SSF161111">
    <property type="entry name" value="Cation efflux protein transmembrane domain-like"/>
    <property type="match status" value="1"/>
</dbReference>